<dbReference type="SMART" id="SM00382">
    <property type="entry name" value="AAA"/>
    <property type="match status" value="1"/>
</dbReference>
<proteinExistence type="inferred from homology"/>
<feature type="domain" description="Bacterial type II secretion system protein E" evidence="2">
    <location>
        <begin position="194"/>
        <end position="208"/>
    </location>
</feature>
<comment type="caution">
    <text evidence="3">The sequence shown here is derived from an EMBL/GenBank/DDBJ whole genome shotgun (WGS) entry which is preliminary data.</text>
</comment>
<dbReference type="CDD" id="cd01131">
    <property type="entry name" value="PilT"/>
    <property type="match status" value="1"/>
</dbReference>
<dbReference type="NCBIfam" id="TIGR01420">
    <property type="entry name" value="pilT_fam"/>
    <property type="match status" value="1"/>
</dbReference>
<dbReference type="EMBL" id="JAFREP010000030">
    <property type="protein sequence ID" value="MBO1322030.1"/>
    <property type="molecule type" value="Genomic_DNA"/>
</dbReference>
<evidence type="ECO:0000259" key="2">
    <source>
        <dbReference type="PROSITE" id="PS00662"/>
    </source>
</evidence>
<sequence length="360" mass="39966">MAKIDGFFRLMVSEGGSDLHMSAGNKPRIRVSGQLREIEYHVLVQDELQSLLYEICPEDKQKLFEETGDLDFAYEIPGVARFRCNYFLQKYGICAVFRQIPSEILTAEQLGLPPICLRLSMLHKGMVLVTGPTGSGKSTTLAAMLDYANKNRTDHILTLEDPIEFVHASKSCLVNHREIGTHSKSFTAALRGALREDPDIILVGEMRDLETIELAIEAAATGHLVFGTLHTISAMKTVDRMVEVFPSSQQERIRVTLADVLKGVIAQNLFRRVDKPGRCAALEILVVNNAASAVIRQNKTHQLLSVMQTSVKSGMQTLDDAIAKLLDKGWISVEEAFEKCINKERFAPLLKEAPDELAMG</sequence>
<dbReference type="AlphaFoldDB" id="A0A8J7QQ07"/>
<evidence type="ECO:0000313" key="4">
    <source>
        <dbReference type="Proteomes" id="UP000664417"/>
    </source>
</evidence>
<gene>
    <name evidence="3" type="ORF">J3U88_26375</name>
</gene>
<dbReference type="InterPro" id="IPR006321">
    <property type="entry name" value="PilT/PilU"/>
</dbReference>
<dbReference type="Proteomes" id="UP000664417">
    <property type="component" value="Unassembled WGS sequence"/>
</dbReference>
<name>A0A8J7QQ07_9BACT</name>
<dbReference type="GO" id="GO:0016887">
    <property type="term" value="F:ATP hydrolysis activity"/>
    <property type="evidence" value="ECO:0007669"/>
    <property type="project" value="InterPro"/>
</dbReference>
<organism evidence="3 4">
    <name type="scientific">Acanthopleuribacter pedis</name>
    <dbReference type="NCBI Taxonomy" id="442870"/>
    <lineage>
        <taxon>Bacteria</taxon>
        <taxon>Pseudomonadati</taxon>
        <taxon>Acidobacteriota</taxon>
        <taxon>Holophagae</taxon>
        <taxon>Acanthopleuribacterales</taxon>
        <taxon>Acanthopleuribacteraceae</taxon>
        <taxon>Acanthopleuribacter</taxon>
    </lineage>
</organism>
<keyword evidence="4" id="KW-1185">Reference proteome</keyword>
<dbReference type="Pfam" id="PF00437">
    <property type="entry name" value="T2SSE"/>
    <property type="match status" value="1"/>
</dbReference>
<dbReference type="GO" id="GO:0005524">
    <property type="term" value="F:ATP binding"/>
    <property type="evidence" value="ECO:0007669"/>
    <property type="project" value="InterPro"/>
</dbReference>
<dbReference type="InterPro" id="IPR050921">
    <property type="entry name" value="T4SS_GSP_E_ATPase"/>
</dbReference>
<dbReference type="InterPro" id="IPR001482">
    <property type="entry name" value="T2SS/T4SS_dom"/>
</dbReference>
<accession>A0A8J7QQ07</accession>
<evidence type="ECO:0000256" key="1">
    <source>
        <dbReference type="ARBA" id="ARBA00006611"/>
    </source>
</evidence>
<dbReference type="InterPro" id="IPR003593">
    <property type="entry name" value="AAA+_ATPase"/>
</dbReference>
<dbReference type="PANTHER" id="PTHR30486:SF6">
    <property type="entry name" value="TYPE IV PILUS RETRACTATION ATPASE PILT"/>
    <property type="match status" value="1"/>
</dbReference>
<evidence type="ECO:0000313" key="3">
    <source>
        <dbReference type="EMBL" id="MBO1322030.1"/>
    </source>
</evidence>
<dbReference type="PROSITE" id="PS00662">
    <property type="entry name" value="T2SP_E"/>
    <property type="match status" value="1"/>
</dbReference>
<dbReference type="InterPro" id="IPR027417">
    <property type="entry name" value="P-loop_NTPase"/>
</dbReference>
<dbReference type="RefSeq" id="WP_207862000.1">
    <property type="nucleotide sequence ID" value="NZ_JAFREP010000030.1"/>
</dbReference>
<reference evidence="3" key="1">
    <citation type="submission" date="2021-03" db="EMBL/GenBank/DDBJ databases">
        <authorList>
            <person name="Wang G."/>
        </authorList>
    </citation>
    <scope>NUCLEOTIDE SEQUENCE</scope>
    <source>
        <strain evidence="3">KCTC 12899</strain>
    </source>
</reference>
<dbReference type="Gene3D" id="3.30.450.90">
    <property type="match status" value="1"/>
</dbReference>
<comment type="similarity">
    <text evidence="1">Belongs to the GSP E family.</text>
</comment>
<dbReference type="SUPFAM" id="SSF52540">
    <property type="entry name" value="P-loop containing nucleoside triphosphate hydrolases"/>
    <property type="match status" value="1"/>
</dbReference>
<protein>
    <submittedName>
        <fullName evidence="3">Type IV pilus twitching motility protein PilT</fullName>
    </submittedName>
</protein>
<dbReference type="PANTHER" id="PTHR30486">
    <property type="entry name" value="TWITCHING MOTILITY PROTEIN PILT"/>
    <property type="match status" value="1"/>
</dbReference>
<dbReference type="Gene3D" id="3.40.50.300">
    <property type="entry name" value="P-loop containing nucleotide triphosphate hydrolases"/>
    <property type="match status" value="1"/>
</dbReference>